<evidence type="ECO:0000313" key="3">
    <source>
        <dbReference type="EMBL" id="KAK7743991.1"/>
    </source>
</evidence>
<keyword evidence="2" id="KW-0472">Membrane</keyword>
<dbReference type="Gene3D" id="3.40.50.150">
    <property type="entry name" value="Vaccinia Virus protein VP39"/>
    <property type="match status" value="1"/>
</dbReference>
<dbReference type="AlphaFoldDB" id="A0AAN9YHB6"/>
<feature type="transmembrane region" description="Helical" evidence="2">
    <location>
        <begin position="106"/>
        <end position="130"/>
    </location>
</feature>
<evidence type="ECO:0000256" key="1">
    <source>
        <dbReference type="SAM" id="MobiDB-lite"/>
    </source>
</evidence>
<protein>
    <submittedName>
        <fullName evidence="3">Uncharacterized protein</fullName>
    </submittedName>
</protein>
<dbReference type="Proteomes" id="UP001320420">
    <property type="component" value="Unassembled WGS sequence"/>
</dbReference>
<feature type="region of interest" description="Disordered" evidence="1">
    <location>
        <begin position="1"/>
        <end position="91"/>
    </location>
</feature>
<keyword evidence="2" id="KW-0812">Transmembrane</keyword>
<gene>
    <name evidence="3" type="ORF">SLS62_010406</name>
</gene>
<evidence type="ECO:0000256" key="2">
    <source>
        <dbReference type="SAM" id="Phobius"/>
    </source>
</evidence>
<dbReference type="SUPFAM" id="SSF53335">
    <property type="entry name" value="S-adenosyl-L-methionine-dependent methyltransferases"/>
    <property type="match status" value="1"/>
</dbReference>
<feature type="compositionally biased region" description="Low complexity" evidence="1">
    <location>
        <begin position="24"/>
        <end position="46"/>
    </location>
</feature>
<reference evidence="3 4" key="1">
    <citation type="submission" date="2024-02" db="EMBL/GenBank/DDBJ databases">
        <title>De novo assembly and annotation of 12 fungi associated with fruit tree decline syndrome in Ontario, Canada.</title>
        <authorList>
            <person name="Sulman M."/>
            <person name="Ellouze W."/>
            <person name="Ilyukhin E."/>
        </authorList>
    </citation>
    <scope>NUCLEOTIDE SEQUENCE [LARGE SCALE GENOMIC DNA]</scope>
    <source>
        <strain evidence="3 4">M11/M66-122</strain>
    </source>
</reference>
<dbReference type="InterPro" id="IPR050508">
    <property type="entry name" value="Methyltransf_Superfamily"/>
</dbReference>
<dbReference type="GO" id="GO:0008168">
    <property type="term" value="F:methyltransferase activity"/>
    <property type="evidence" value="ECO:0007669"/>
    <property type="project" value="TreeGrafter"/>
</dbReference>
<dbReference type="PANTHER" id="PTHR42912">
    <property type="entry name" value="METHYLTRANSFERASE"/>
    <property type="match status" value="1"/>
</dbReference>
<dbReference type="InterPro" id="IPR029063">
    <property type="entry name" value="SAM-dependent_MTases_sf"/>
</dbReference>
<dbReference type="PANTHER" id="PTHR42912:SF83">
    <property type="entry name" value="METHYLTRANSFERASE TYPE 11 DOMAIN-CONTAINING PROTEIN"/>
    <property type="match status" value="1"/>
</dbReference>
<keyword evidence="4" id="KW-1185">Reference proteome</keyword>
<feature type="compositionally biased region" description="Basic and acidic residues" evidence="1">
    <location>
        <begin position="309"/>
        <end position="319"/>
    </location>
</feature>
<keyword evidence="2" id="KW-1133">Transmembrane helix</keyword>
<feature type="region of interest" description="Disordered" evidence="1">
    <location>
        <begin position="499"/>
        <end position="548"/>
    </location>
</feature>
<name>A0AAN9YHB6_9PEZI</name>
<accession>A0AAN9YHB6</accession>
<comment type="caution">
    <text evidence="3">The sequence shown here is derived from an EMBL/GenBank/DDBJ whole genome shotgun (WGS) entry which is preliminary data.</text>
</comment>
<dbReference type="EMBL" id="JAKJXP020000127">
    <property type="protein sequence ID" value="KAK7743991.1"/>
    <property type="molecule type" value="Genomic_DNA"/>
</dbReference>
<proteinExistence type="predicted"/>
<feature type="region of interest" description="Disordered" evidence="1">
    <location>
        <begin position="306"/>
        <end position="337"/>
    </location>
</feature>
<organism evidence="3 4">
    <name type="scientific">Diatrype stigma</name>
    <dbReference type="NCBI Taxonomy" id="117547"/>
    <lineage>
        <taxon>Eukaryota</taxon>
        <taxon>Fungi</taxon>
        <taxon>Dikarya</taxon>
        <taxon>Ascomycota</taxon>
        <taxon>Pezizomycotina</taxon>
        <taxon>Sordariomycetes</taxon>
        <taxon>Xylariomycetidae</taxon>
        <taxon>Xylariales</taxon>
        <taxon>Diatrypaceae</taxon>
        <taxon>Diatrype</taxon>
    </lineage>
</organism>
<evidence type="ECO:0000313" key="4">
    <source>
        <dbReference type="Proteomes" id="UP001320420"/>
    </source>
</evidence>
<feature type="compositionally biased region" description="Basic and acidic residues" evidence="1">
    <location>
        <begin position="506"/>
        <end position="518"/>
    </location>
</feature>
<sequence>MHRHLTRLGRAVPARQCGGPSNGASRACRRAYASSPSSSSSSSNRPNKPPRQPARPNTHKPLAYKPPPAPPGGGGGSSSSSSSSSSSANNSINEAQPVSELLRTRWFALFASGAATVCIGYFVASLAIYWKREAKNVVRCEPGQEPQAPTGRPTIQSPVEFDLHLDKSEWRLGITKLRRRLGAAARGHVLEVAVGTGRNLEFYDWDGIATATAATTEEGEKDNVGVNAEAGAEAEAETTQKQGKSLIQRLEEVRYDRSKLAAALEEEEAKLVRSYTGLDISPEMLDVALRRMRQVVPGVADALPKRPRFKELASQKEDSSSSSSSSSNNGKNDDGNARVSLLGDKIRVLAYDAQFTLPPPPPPIAAASANAKGSSSNENETKYDTIIQTFGLCSVRDPTRLLASMAAALRPETGRILLLEHGRSSWWELVNGLLDRGARGHFERFGCWWNRDIEDVVRGAARSVPGLEVVRLERPGWLTFGTHIWVELRVTGTAGKEAIAAAGGKRSGDESNNKKVERPPQQQQKSGGWFGFGSLLGATKNPPEPKDS</sequence>
<feature type="compositionally biased region" description="Low complexity" evidence="1">
    <location>
        <begin position="78"/>
        <end position="91"/>
    </location>
</feature>
<dbReference type="Pfam" id="PF13489">
    <property type="entry name" value="Methyltransf_23"/>
    <property type="match status" value="1"/>
</dbReference>